<evidence type="ECO:0000313" key="3">
    <source>
        <dbReference type="Proteomes" id="UP000290365"/>
    </source>
</evidence>
<proteinExistence type="predicted"/>
<gene>
    <name evidence="2" type="ORF">EPA93_33695</name>
</gene>
<keyword evidence="3" id="KW-1185">Reference proteome</keyword>
<keyword evidence="1" id="KW-1133">Transmembrane helix</keyword>
<keyword evidence="1" id="KW-0472">Membrane</keyword>
<organism evidence="2 3">
    <name type="scientific">Ktedonosporobacter rubrisoli</name>
    <dbReference type="NCBI Taxonomy" id="2509675"/>
    <lineage>
        <taxon>Bacteria</taxon>
        <taxon>Bacillati</taxon>
        <taxon>Chloroflexota</taxon>
        <taxon>Ktedonobacteria</taxon>
        <taxon>Ktedonobacterales</taxon>
        <taxon>Ktedonosporobacteraceae</taxon>
        <taxon>Ktedonosporobacter</taxon>
    </lineage>
</organism>
<protein>
    <recommendedName>
        <fullName evidence="4">DUF304 domain-containing protein</fullName>
    </recommendedName>
</protein>
<evidence type="ECO:0000313" key="2">
    <source>
        <dbReference type="EMBL" id="QBD80662.1"/>
    </source>
</evidence>
<sequence>MQQQKMEFLQPEREQKSSRRKIDIQEVLRQELSEREQLLWYGQPDPWQCARKRLLAGILGLAGFLFCAFIFLMSLFGLTTFIVTIFYSLIIFTPAFLGICTPIRDYLEARSTLYAITNQRILFITLRPRRVVNTYRGSIGNIERVEQRRGERGTLTFGTKQQFINIPNARHVEHILLNFR</sequence>
<feature type="transmembrane region" description="Helical" evidence="1">
    <location>
        <begin position="54"/>
        <end position="75"/>
    </location>
</feature>
<name>A0A4P6JYT2_KTERU</name>
<dbReference type="EMBL" id="CP035758">
    <property type="protein sequence ID" value="QBD80662.1"/>
    <property type="molecule type" value="Genomic_DNA"/>
</dbReference>
<dbReference type="Proteomes" id="UP000290365">
    <property type="component" value="Chromosome"/>
</dbReference>
<feature type="transmembrane region" description="Helical" evidence="1">
    <location>
        <begin position="81"/>
        <end position="100"/>
    </location>
</feature>
<accession>A0A4P6JYT2</accession>
<reference evidence="2 3" key="1">
    <citation type="submission" date="2019-01" db="EMBL/GenBank/DDBJ databases">
        <title>Ktedonosporobacter rubrisoli SCAWS-G2.</title>
        <authorList>
            <person name="Huang Y."/>
            <person name="Yan B."/>
        </authorList>
    </citation>
    <scope>NUCLEOTIDE SEQUENCE [LARGE SCALE GENOMIC DNA]</scope>
    <source>
        <strain evidence="2 3">SCAWS-G2</strain>
    </source>
</reference>
<dbReference type="RefSeq" id="WP_129891726.1">
    <property type="nucleotide sequence ID" value="NZ_CP035758.1"/>
</dbReference>
<evidence type="ECO:0008006" key="4">
    <source>
        <dbReference type="Google" id="ProtNLM"/>
    </source>
</evidence>
<dbReference type="AlphaFoldDB" id="A0A4P6JYT2"/>
<keyword evidence="1" id="KW-0812">Transmembrane</keyword>
<dbReference type="KEGG" id="kbs:EPA93_33695"/>
<evidence type="ECO:0000256" key="1">
    <source>
        <dbReference type="SAM" id="Phobius"/>
    </source>
</evidence>